<dbReference type="GO" id="GO:0016717">
    <property type="term" value="F:oxidoreductase activity, acting on paired donors, with oxidation of a pair of donors resulting in the reduction of molecular oxygen to two molecules of water"/>
    <property type="evidence" value="ECO:0007669"/>
    <property type="project" value="TreeGrafter"/>
</dbReference>
<dbReference type="SUPFAM" id="SSF55856">
    <property type="entry name" value="Cytochrome b5-like heme/steroid binding domain"/>
    <property type="match status" value="1"/>
</dbReference>
<sequence length="457" mass="53176">MSVKGKQYSYTEISKHNTENDCWVAVDGKVYDITKWIGSHPGGKEILLLSAGRDVTNLFESYHPMTDKPVEIIKKYEIGYLSSYELPRYVQKSKFYATLKEKVRAHFKATDQDPQMAVGIFARLALVYILIGLGYYLSHFLTRNLFFNMILAVVYGMCQSLFALHMMHDTCHAAISHSPTVWKWLGASFDFFTGASLYAWNHQHVIGHHLYTNIRNADPDLGAGEIDFRIVTPFQPRSWYHKYQHIYAPILYGLYTMKYRLQDNETFFKRVNGSIRVTNPSTFDWAAYIIGKISFLFFRFFVPLVILKWNVLDLIVCFLITELYFGYYLTINFQVSHVAEDLKFYGTSTRPDEPAQINEDWAILQVKTTQDYGHGSLICNFFSGGLNHQVVHHLFPSIDQEFYHQLVPIVKSVCQEFGVTYHHKKTFYEAIMSHINYLYKMGNDPDYVRKPLNSKQE</sequence>
<dbReference type="PRINTS" id="PR00363">
    <property type="entry name" value="CYTOCHROMEB5"/>
</dbReference>
<comment type="caution">
    <text evidence="13">The sequence shown here is derived from an EMBL/GenBank/DDBJ whole genome shotgun (WGS) entry which is preliminary data.</text>
</comment>
<dbReference type="InterPro" id="IPR001199">
    <property type="entry name" value="Cyt_B5-like_heme/steroid-bd"/>
</dbReference>
<organism evidence="13 14">
    <name type="scientific">Tieghemostelium lacteum</name>
    <name type="common">Slime mold</name>
    <name type="synonym">Dictyostelium lacteum</name>
    <dbReference type="NCBI Taxonomy" id="361077"/>
    <lineage>
        <taxon>Eukaryota</taxon>
        <taxon>Amoebozoa</taxon>
        <taxon>Evosea</taxon>
        <taxon>Eumycetozoa</taxon>
        <taxon>Dictyostelia</taxon>
        <taxon>Dictyosteliales</taxon>
        <taxon>Raperosteliaceae</taxon>
        <taxon>Tieghemostelium</taxon>
    </lineage>
</organism>
<keyword evidence="9" id="KW-0443">Lipid metabolism</keyword>
<dbReference type="CDD" id="cd03506">
    <property type="entry name" value="Delta6-FADS-like"/>
    <property type="match status" value="1"/>
</dbReference>
<feature type="transmembrane region" description="Helical" evidence="11">
    <location>
        <begin position="312"/>
        <end position="330"/>
    </location>
</feature>
<dbReference type="PROSITE" id="PS50255">
    <property type="entry name" value="CYTOCHROME_B5_2"/>
    <property type="match status" value="1"/>
</dbReference>
<proteinExistence type="inferred from homology"/>
<keyword evidence="7" id="KW-0813">Transport</keyword>
<feature type="transmembrane region" description="Helical" evidence="11">
    <location>
        <begin position="116"/>
        <end position="138"/>
    </location>
</feature>
<dbReference type="PIRSF" id="PIRSF015921">
    <property type="entry name" value="FA_sphinglp_des"/>
    <property type="match status" value="1"/>
</dbReference>
<evidence type="ECO:0000256" key="8">
    <source>
        <dbReference type="ARBA" id="ARBA00023004"/>
    </source>
</evidence>
<keyword evidence="11" id="KW-1133">Transmembrane helix</keyword>
<dbReference type="Proteomes" id="UP000076078">
    <property type="component" value="Unassembled WGS sequence"/>
</dbReference>
<evidence type="ECO:0000256" key="9">
    <source>
        <dbReference type="ARBA" id="ARBA00023098"/>
    </source>
</evidence>
<keyword evidence="14" id="KW-1185">Reference proteome</keyword>
<dbReference type="OrthoDB" id="260519at2759"/>
<dbReference type="GO" id="GO:0016020">
    <property type="term" value="C:membrane"/>
    <property type="evidence" value="ECO:0007669"/>
    <property type="project" value="TreeGrafter"/>
</dbReference>
<keyword evidence="4" id="KW-0349">Heme</keyword>
<dbReference type="FunFam" id="3.10.120.10:FF:000007">
    <property type="entry name" value="Sulfite oxidase, mitochondrial"/>
    <property type="match status" value="1"/>
</dbReference>
<evidence type="ECO:0000256" key="2">
    <source>
        <dbReference type="ARBA" id="ARBA00009295"/>
    </source>
</evidence>
<dbReference type="Pfam" id="PF00487">
    <property type="entry name" value="FA_desaturase"/>
    <property type="match status" value="1"/>
</dbReference>
<evidence type="ECO:0000256" key="5">
    <source>
        <dbReference type="ARBA" id="ARBA00022723"/>
    </source>
</evidence>
<dbReference type="SMART" id="SM01117">
    <property type="entry name" value="Cyt-b5"/>
    <property type="match status" value="1"/>
</dbReference>
<comment type="cofactor">
    <cofactor evidence="1">
        <name>Fe cation</name>
        <dbReference type="ChEBI" id="CHEBI:24875"/>
    </cofactor>
</comment>
<dbReference type="OMA" id="LSANWWN"/>
<evidence type="ECO:0000259" key="12">
    <source>
        <dbReference type="PROSITE" id="PS50255"/>
    </source>
</evidence>
<feature type="domain" description="Cytochrome b5 heme-binding" evidence="12">
    <location>
        <begin position="5"/>
        <end position="82"/>
    </location>
</feature>
<evidence type="ECO:0000256" key="7">
    <source>
        <dbReference type="ARBA" id="ARBA00022982"/>
    </source>
</evidence>
<dbReference type="InterPro" id="IPR012171">
    <property type="entry name" value="Fatty_acid_desaturase"/>
</dbReference>
<evidence type="ECO:0000256" key="4">
    <source>
        <dbReference type="ARBA" id="ARBA00022617"/>
    </source>
</evidence>
<dbReference type="InParanoid" id="A0A151ZIL9"/>
<evidence type="ECO:0000256" key="11">
    <source>
        <dbReference type="SAM" id="Phobius"/>
    </source>
</evidence>
<dbReference type="EMBL" id="LODT01000025">
    <property type="protein sequence ID" value="KYQ93730.1"/>
    <property type="molecule type" value="Genomic_DNA"/>
</dbReference>
<gene>
    <name evidence="13" type="ORF">DLAC_05119</name>
</gene>
<dbReference type="GO" id="GO:0006633">
    <property type="term" value="P:fatty acid biosynthetic process"/>
    <property type="evidence" value="ECO:0007669"/>
    <property type="project" value="UniProtKB-KW"/>
</dbReference>
<dbReference type="GO" id="GO:0046872">
    <property type="term" value="F:metal ion binding"/>
    <property type="evidence" value="ECO:0007669"/>
    <property type="project" value="UniProtKB-KW"/>
</dbReference>
<keyword evidence="11" id="KW-0812">Transmembrane</keyword>
<dbReference type="FunCoup" id="A0A151ZIL9">
    <property type="interactions" value="59"/>
</dbReference>
<evidence type="ECO:0000256" key="3">
    <source>
        <dbReference type="ARBA" id="ARBA00022516"/>
    </source>
</evidence>
<keyword evidence="10" id="KW-0275">Fatty acid biosynthesis</keyword>
<reference evidence="13 14" key="1">
    <citation type="submission" date="2015-12" db="EMBL/GenBank/DDBJ databases">
        <title>Dictyostelia acquired genes for synthesis and detection of signals that induce cell-type specialization by lateral gene transfer from prokaryotes.</title>
        <authorList>
            <person name="Gloeckner G."/>
            <person name="Schaap P."/>
        </authorList>
    </citation>
    <scope>NUCLEOTIDE SEQUENCE [LARGE SCALE GENOMIC DNA]</scope>
    <source>
        <strain evidence="13 14">TK</strain>
    </source>
</reference>
<evidence type="ECO:0000256" key="6">
    <source>
        <dbReference type="ARBA" id="ARBA00022832"/>
    </source>
</evidence>
<dbReference type="InterPro" id="IPR036400">
    <property type="entry name" value="Cyt_B5-like_heme/steroid_sf"/>
</dbReference>
<keyword evidence="11" id="KW-0472">Membrane</keyword>
<keyword evidence="8" id="KW-0408">Iron</keyword>
<feature type="transmembrane region" description="Helical" evidence="11">
    <location>
        <begin position="144"/>
        <end position="164"/>
    </location>
</feature>
<comment type="similarity">
    <text evidence="2">Belongs to the fatty acid desaturase type 1 family.</text>
</comment>
<dbReference type="Pfam" id="PF00173">
    <property type="entry name" value="Cyt-b5"/>
    <property type="match status" value="1"/>
</dbReference>
<dbReference type="InterPro" id="IPR005804">
    <property type="entry name" value="FA_desaturase_dom"/>
</dbReference>
<dbReference type="STRING" id="361077.A0A151ZIL9"/>
<keyword evidence="5" id="KW-0479">Metal-binding</keyword>
<dbReference type="Gene3D" id="3.10.120.10">
    <property type="entry name" value="Cytochrome b5-like heme/steroid binding domain"/>
    <property type="match status" value="1"/>
</dbReference>
<dbReference type="AlphaFoldDB" id="A0A151ZIL9"/>
<keyword evidence="7" id="KW-0249">Electron transport</keyword>
<dbReference type="PANTHER" id="PTHR19353:SF37">
    <property type="entry name" value="DELTA(5) FATTY ACID DESATURASE A"/>
    <property type="match status" value="1"/>
</dbReference>
<evidence type="ECO:0000313" key="14">
    <source>
        <dbReference type="Proteomes" id="UP000076078"/>
    </source>
</evidence>
<name>A0A151ZIL9_TIELA</name>
<protein>
    <submittedName>
        <fullName evidence="13">Delta 5 fatty acid desaturase</fullName>
    </submittedName>
</protein>
<keyword evidence="6" id="KW-0276">Fatty acid metabolism</keyword>
<feature type="transmembrane region" description="Helical" evidence="11">
    <location>
        <begin position="285"/>
        <end position="306"/>
    </location>
</feature>
<keyword evidence="3" id="KW-0444">Lipid biosynthesis</keyword>
<evidence type="ECO:0000256" key="10">
    <source>
        <dbReference type="ARBA" id="ARBA00023160"/>
    </source>
</evidence>
<accession>A0A151ZIL9</accession>
<evidence type="ECO:0000256" key="1">
    <source>
        <dbReference type="ARBA" id="ARBA00001962"/>
    </source>
</evidence>
<dbReference type="PANTHER" id="PTHR19353">
    <property type="entry name" value="FATTY ACID DESATURASE 2"/>
    <property type="match status" value="1"/>
</dbReference>
<evidence type="ECO:0000313" key="13">
    <source>
        <dbReference type="EMBL" id="KYQ93730.1"/>
    </source>
</evidence>